<accession>A0ABT6EXR6</accession>
<dbReference type="EMBL" id="JAKKUT010000002">
    <property type="protein sequence ID" value="MDG2990568.1"/>
    <property type="molecule type" value="Genomic_DNA"/>
</dbReference>
<reference evidence="8" key="2">
    <citation type="submission" date="2022-01" db="EMBL/GenBank/DDBJ databases">
        <authorList>
            <person name="Zivanovic Y."/>
            <person name="Moreira D."/>
            <person name="Lopez-Garcia P."/>
        </authorList>
    </citation>
    <scope>NUCLEOTIDE SEQUENCE</scope>
    <source>
        <strain evidence="8">G9</strain>
    </source>
</reference>
<organism evidence="8 9">
    <name type="scientific">Candidatus Synechococcus calcipolaris G9</name>
    <dbReference type="NCBI Taxonomy" id="1497997"/>
    <lineage>
        <taxon>Bacteria</taxon>
        <taxon>Bacillati</taxon>
        <taxon>Cyanobacteriota</taxon>
        <taxon>Cyanophyceae</taxon>
        <taxon>Synechococcales</taxon>
        <taxon>Synechococcaceae</taxon>
        <taxon>Synechococcus</taxon>
    </lineage>
</organism>
<evidence type="ECO:0000256" key="5">
    <source>
        <dbReference type="ARBA" id="ARBA00022833"/>
    </source>
</evidence>
<comment type="caution">
    <text evidence="8">The sequence shown here is derived from an EMBL/GenBank/DDBJ whole genome shotgun (WGS) entry which is preliminary data.</text>
</comment>
<dbReference type="SMART" id="SM00947">
    <property type="entry name" value="Pro_CA"/>
    <property type="match status" value="1"/>
</dbReference>
<reference evidence="8" key="1">
    <citation type="journal article" date="2022" name="Genome Biol. Evol.">
        <title>A New Gene Family Diagnostic for Intracellular Biomineralization of Amorphous Ca Carbonates by Cyanobacteria.</title>
        <authorList>
            <person name="Benzerara K."/>
            <person name="Duprat E."/>
            <person name="Bitard-Feildel T."/>
            <person name="Caumes G."/>
            <person name="Cassier-Chauvat C."/>
            <person name="Chauvat F."/>
            <person name="Dezi M."/>
            <person name="Diop S.I."/>
            <person name="Gaschignard G."/>
            <person name="Gorgen S."/>
            <person name="Gugger M."/>
            <person name="Lopez-Garcia P."/>
            <person name="Millet M."/>
            <person name="Skouri-Panet F."/>
            <person name="Moreira D."/>
            <person name="Callebaut I."/>
        </authorList>
    </citation>
    <scope>NUCLEOTIDE SEQUENCE</scope>
    <source>
        <strain evidence="8">G9</strain>
    </source>
</reference>
<evidence type="ECO:0000256" key="6">
    <source>
        <dbReference type="ARBA" id="ARBA00023239"/>
    </source>
</evidence>
<name>A0ABT6EXR6_9SYNE</name>
<keyword evidence="5" id="KW-0862">Zinc</keyword>
<dbReference type="Gene3D" id="3.40.1050.10">
    <property type="entry name" value="Carbonic anhydrase"/>
    <property type="match status" value="1"/>
</dbReference>
<evidence type="ECO:0000256" key="3">
    <source>
        <dbReference type="ARBA" id="ARBA00012925"/>
    </source>
</evidence>
<dbReference type="SUPFAM" id="SSF53056">
    <property type="entry name" value="beta-carbonic anhydrase, cab"/>
    <property type="match status" value="1"/>
</dbReference>
<dbReference type="InterPro" id="IPR001765">
    <property type="entry name" value="Carbonic_anhydrase"/>
</dbReference>
<keyword evidence="4" id="KW-0479">Metal-binding</keyword>
<dbReference type="Proteomes" id="UP001154265">
    <property type="component" value="Unassembled WGS sequence"/>
</dbReference>
<evidence type="ECO:0000313" key="8">
    <source>
        <dbReference type="EMBL" id="MDG2990568.1"/>
    </source>
</evidence>
<dbReference type="EC" id="4.2.1.1" evidence="3"/>
<evidence type="ECO:0000256" key="4">
    <source>
        <dbReference type="ARBA" id="ARBA00022723"/>
    </source>
</evidence>
<comment type="similarity">
    <text evidence="2">Belongs to the beta-class carbonic anhydrase family.</text>
</comment>
<dbReference type="InterPro" id="IPR036874">
    <property type="entry name" value="Carbonic_anhydrase_sf"/>
</dbReference>
<proteinExistence type="inferred from homology"/>
<dbReference type="Pfam" id="PF00484">
    <property type="entry name" value="Pro_CA"/>
    <property type="match status" value="1"/>
</dbReference>
<sequence>MSVGWRVIEIASLEFSTAVLRTKVILVLGHGSCGAVYAALRDAPVPGTIGSLLDVIRPGIQDIHLQTEDSLEKAIKANIRYQMEQLKSSSIINSMAQDNRIKVVGAYYDLHTGVVDFI</sequence>
<evidence type="ECO:0000256" key="7">
    <source>
        <dbReference type="ARBA" id="ARBA00048348"/>
    </source>
</evidence>
<dbReference type="PANTHER" id="PTHR11002:SF76">
    <property type="entry name" value="CARBONIC ANHYDRASE"/>
    <property type="match status" value="1"/>
</dbReference>
<evidence type="ECO:0000256" key="2">
    <source>
        <dbReference type="ARBA" id="ARBA00006217"/>
    </source>
</evidence>
<evidence type="ECO:0000256" key="1">
    <source>
        <dbReference type="ARBA" id="ARBA00001947"/>
    </source>
</evidence>
<evidence type="ECO:0000313" key="9">
    <source>
        <dbReference type="Proteomes" id="UP001154265"/>
    </source>
</evidence>
<keyword evidence="6" id="KW-0456">Lyase</keyword>
<comment type="cofactor">
    <cofactor evidence="1">
        <name>Zn(2+)</name>
        <dbReference type="ChEBI" id="CHEBI:29105"/>
    </cofactor>
</comment>
<dbReference type="PANTHER" id="PTHR11002">
    <property type="entry name" value="CARBONIC ANHYDRASE"/>
    <property type="match status" value="1"/>
</dbReference>
<keyword evidence="9" id="KW-1185">Reference proteome</keyword>
<gene>
    <name evidence="8" type="ORF">L3556_06410</name>
</gene>
<comment type="catalytic activity">
    <reaction evidence="7">
        <text>hydrogencarbonate + H(+) = CO2 + H2O</text>
        <dbReference type="Rhea" id="RHEA:10748"/>
        <dbReference type="ChEBI" id="CHEBI:15377"/>
        <dbReference type="ChEBI" id="CHEBI:15378"/>
        <dbReference type="ChEBI" id="CHEBI:16526"/>
        <dbReference type="ChEBI" id="CHEBI:17544"/>
        <dbReference type="EC" id="4.2.1.1"/>
    </reaction>
</comment>
<protein>
    <recommendedName>
        <fullName evidence="3">carbonic anhydrase</fullName>
        <ecNumber evidence="3">4.2.1.1</ecNumber>
    </recommendedName>
</protein>